<feature type="domain" description="TonB-dependent receptor-like beta-barrel" evidence="15">
    <location>
        <begin position="303"/>
        <end position="753"/>
    </location>
</feature>
<dbReference type="InterPro" id="IPR010917">
    <property type="entry name" value="TonB_rcpt_CS"/>
</dbReference>
<dbReference type="InterPro" id="IPR039426">
    <property type="entry name" value="TonB-dep_rcpt-like"/>
</dbReference>
<proteinExistence type="inferred from homology"/>
<evidence type="ECO:0000256" key="14">
    <source>
        <dbReference type="SAM" id="SignalP"/>
    </source>
</evidence>
<evidence type="ECO:0000256" key="6">
    <source>
        <dbReference type="ARBA" id="ARBA00022729"/>
    </source>
</evidence>
<dbReference type="Pfam" id="PF07715">
    <property type="entry name" value="Plug"/>
    <property type="match status" value="1"/>
</dbReference>
<evidence type="ECO:0000256" key="12">
    <source>
        <dbReference type="PROSITE-ProRule" id="PRU01360"/>
    </source>
</evidence>
<comment type="caution">
    <text evidence="17">The sequence shown here is derived from an EMBL/GenBank/DDBJ whole genome shotgun (WGS) entry which is preliminary data.</text>
</comment>
<evidence type="ECO:0000256" key="11">
    <source>
        <dbReference type="ARBA" id="ARBA00023237"/>
    </source>
</evidence>
<keyword evidence="3 12" id="KW-1134">Transmembrane beta strand</keyword>
<evidence type="ECO:0000256" key="9">
    <source>
        <dbReference type="ARBA" id="ARBA00023077"/>
    </source>
</evidence>
<keyword evidence="5 12" id="KW-0812">Transmembrane</keyword>
<dbReference type="EMBL" id="WVHS01000002">
    <property type="protein sequence ID" value="MXV16087.1"/>
    <property type="molecule type" value="Genomic_DNA"/>
</dbReference>
<reference evidence="17 18" key="1">
    <citation type="submission" date="2019-11" db="EMBL/GenBank/DDBJ databases">
        <title>Pedobacter sp. HMF7056 Genome sequencing and assembly.</title>
        <authorList>
            <person name="Kang H."/>
            <person name="Kim H."/>
            <person name="Joh K."/>
        </authorList>
    </citation>
    <scope>NUCLEOTIDE SEQUENCE [LARGE SCALE GENOMIC DNA]</scope>
    <source>
        <strain evidence="17 18">HMF7056</strain>
    </source>
</reference>
<comment type="subcellular location">
    <subcellularLocation>
        <location evidence="1 12">Cell outer membrane</location>
        <topology evidence="1 12">Multi-pass membrane protein</topology>
    </subcellularLocation>
</comment>
<keyword evidence="18" id="KW-1185">Reference proteome</keyword>
<keyword evidence="2 12" id="KW-0813">Transport</keyword>
<dbReference type="SUPFAM" id="SSF49464">
    <property type="entry name" value="Carboxypeptidase regulatory domain-like"/>
    <property type="match status" value="1"/>
</dbReference>
<dbReference type="PROSITE" id="PS52016">
    <property type="entry name" value="TONB_DEPENDENT_REC_3"/>
    <property type="match status" value="1"/>
</dbReference>
<dbReference type="GO" id="GO:0009279">
    <property type="term" value="C:cell outer membrane"/>
    <property type="evidence" value="ECO:0007669"/>
    <property type="project" value="UniProtKB-SubCell"/>
</dbReference>
<protein>
    <submittedName>
        <fullName evidence="17">TonB-dependent receptor</fullName>
    </submittedName>
</protein>
<keyword evidence="11 12" id="KW-0998">Cell outer membrane</keyword>
<evidence type="ECO:0000259" key="15">
    <source>
        <dbReference type="Pfam" id="PF00593"/>
    </source>
</evidence>
<keyword evidence="9 13" id="KW-0798">TonB box</keyword>
<dbReference type="Pfam" id="PF00593">
    <property type="entry name" value="TonB_dep_Rec_b-barrel"/>
    <property type="match status" value="1"/>
</dbReference>
<dbReference type="Proteomes" id="UP000451233">
    <property type="component" value="Unassembled WGS sequence"/>
</dbReference>
<dbReference type="Pfam" id="PF13715">
    <property type="entry name" value="CarbopepD_reg_2"/>
    <property type="match status" value="1"/>
</dbReference>
<evidence type="ECO:0000313" key="17">
    <source>
        <dbReference type="EMBL" id="MXV16087.1"/>
    </source>
</evidence>
<comment type="similarity">
    <text evidence="12 13">Belongs to the TonB-dependent receptor family.</text>
</comment>
<feature type="chain" id="PRO_5029800873" evidence="14">
    <location>
        <begin position="21"/>
        <end position="784"/>
    </location>
</feature>
<evidence type="ECO:0000256" key="1">
    <source>
        <dbReference type="ARBA" id="ARBA00004571"/>
    </source>
</evidence>
<keyword evidence="10 12" id="KW-0472">Membrane</keyword>
<organism evidence="17 18">
    <name type="scientific">Hufsiella ginkgonis</name>
    <dbReference type="NCBI Taxonomy" id="2695274"/>
    <lineage>
        <taxon>Bacteria</taxon>
        <taxon>Pseudomonadati</taxon>
        <taxon>Bacteroidota</taxon>
        <taxon>Sphingobacteriia</taxon>
        <taxon>Sphingobacteriales</taxon>
        <taxon>Sphingobacteriaceae</taxon>
        <taxon>Hufsiella</taxon>
    </lineage>
</organism>
<dbReference type="PROSITE" id="PS01156">
    <property type="entry name" value="TONB_DEPENDENT_REC_2"/>
    <property type="match status" value="1"/>
</dbReference>
<evidence type="ECO:0000313" key="18">
    <source>
        <dbReference type="Proteomes" id="UP000451233"/>
    </source>
</evidence>
<dbReference type="CDD" id="cd01347">
    <property type="entry name" value="ligand_gated_channel"/>
    <property type="match status" value="1"/>
</dbReference>
<keyword evidence="6 14" id="KW-0732">Signal</keyword>
<keyword evidence="4" id="KW-0410">Iron transport</keyword>
<dbReference type="GO" id="GO:0006826">
    <property type="term" value="P:iron ion transport"/>
    <property type="evidence" value="ECO:0007669"/>
    <property type="project" value="UniProtKB-KW"/>
</dbReference>
<name>A0A7K1XZ37_9SPHI</name>
<dbReference type="Gene3D" id="2.40.170.20">
    <property type="entry name" value="TonB-dependent receptor, beta-barrel domain"/>
    <property type="match status" value="1"/>
</dbReference>
<dbReference type="InterPro" id="IPR012910">
    <property type="entry name" value="Plug_dom"/>
</dbReference>
<dbReference type="PANTHER" id="PTHR32552">
    <property type="entry name" value="FERRICHROME IRON RECEPTOR-RELATED"/>
    <property type="match status" value="1"/>
</dbReference>
<dbReference type="Gene3D" id="2.60.40.1120">
    <property type="entry name" value="Carboxypeptidase-like, regulatory domain"/>
    <property type="match status" value="1"/>
</dbReference>
<evidence type="ECO:0000256" key="8">
    <source>
        <dbReference type="ARBA" id="ARBA00023065"/>
    </source>
</evidence>
<dbReference type="InterPro" id="IPR008969">
    <property type="entry name" value="CarboxyPept-like_regulatory"/>
</dbReference>
<sequence length="784" mass="85505">MLKKILLFVLAVGFSVTASAQLVSLSGKVTTSSSAGISGATVNILNTGFTAITGSSGSFSINKVPAGTYEVQVSAFGYAAATRRVVLKNADAQPDFVLREQTLQLDEVVVTAQKREESLQSIPASISVLSAKKVQDYRIWNTRDLSALAPNLYSAGPGDNRNITAIRGISTTSYDQAVATYVDGVNQFGLDTYIAPLQDVERIEILRGPQGTLYGRNAMGGVINIITRQPGSKPGFFIEESFGNYGQQRLTGGLRVPVVKDKLFFGASGLYSGLGGFYTNSFNNSKFDKQHSTMGNYYLKWLESDQLTITLNVKHNANRNLGTFPLASSINDALENPFTLNQDAQTRLIDNIFNTSLSLNYSGSKVNFSSQTAYQYNNRYYKTPIDGDFSPIDGVTVVNNYGNDWNHVKVFTNEFRLSSPASSASDFKWTAGTFTFIQETPVKQGTHFGKDGGLLGAPFPNFTAININNGSASGAAFFGQFTYTLAPKLDLTAGMRYDYEHKRQAVRGEFQPDGTDAIITRPDTSGIADFHAVSPKVSLAYKFSDRHNLYGSYSRGFRAGGFSQLSSDPSQPPLYAYEPEYSNSFEVGFKNSLANHRLQLNLTAFYTAVRNAQVPTLVLPDAITVTRNAGKLNSKGVELELSAALGQGFNVDYNAGYTDATYKSLVVPSNGAAVNLDGTRQVFTPKMTSMLGAQYTRQLGKSVRMLLHGDWKYLTNQYFDLANQQEQPGYNLFNARAGAYVGVVEVFVWGSNLGDKTYVDYAYDFGAAHLGNPRTYGVSLGMKF</sequence>
<evidence type="ECO:0000256" key="10">
    <source>
        <dbReference type="ARBA" id="ARBA00023136"/>
    </source>
</evidence>
<dbReference type="InterPro" id="IPR036942">
    <property type="entry name" value="Beta-barrel_TonB_sf"/>
</dbReference>
<dbReference type="SUPFAM" id="SSF56935">
    <property type="entry name" value="Porins"/>
    <property type="match status" value="1"/>
</dbReference>
<evidence type="ECO:0000256" key="3">
    <source>
        <dbReference type="ARBA" id="ARBA00022452"/>
    </source>
</evidence>
<evidence type="ECO:0000256" key="2">
    <source>
        <dbReference type="ARBA" id="ARBA00022448"/>
    </source>
</evidence>
<evidence type="ECO:0000259" key="16">
    <source>
        <dbReference type="Pfam" id="PF07715"/>
    </source>
</evidence>
<evidence type="ECO:0000256" key="13">
    <source>
        <dbReference type="RuleBase" id="RU003357"/>
    </source>
</evidence>
<dbReference type="AlphaFoldDB" id="A0A7K1XZ37"/>
<keyword evidence="7" id="KW-0408">Iron</keyword>
<evidence type="ECO:0000256" key="7">
    <source>
        <dbReference type="ARBA" id="ARBA00023004"/>
    </source>
</evidence>
<dbReference type="PANTHER" id="PTHR32552:SF81">
    <property type="entry name" value="TONB-DEPENDENT OUTER MEMBRANE RECEPTOR"/>
    <property type="match status" value="1"/>
</dbReference>
<gene>
    <name evidence="17" type="ORF">GS398_12300</name>
</gene>
<feature type="domain" description="TonB-dependent receptor plug" evidence="16">
    <location>
        <begin position="119"/>
        <end position="222"/>
    </location>
</feature>
<keyword evidence="17" id="KW-0675">Receptor</keyword>
<evidence type="ECO:0000256" key="4">
    <source>
        <dbReference type="ARBA" id="ARBA00022496"/>
    </source>
</evidence>
<dbReference type="InterPro" id="IPR000531">
    <property type="entry name" value="Beta-barrel_TonB"/>
</dbReference>
<keyword evidence="8" id="KW-0406">Ion transport</keyword>
<evidence type="ECO:0000256" key="5">
    <source>
        <dbReference type="ARBA" id="ARBA00022692"/>
    </source>
</evidence>
<dbReference type="RefSeq" id="WP_160907042.1">
    <property type="nucleotide sequence ID" value="NZ_WVHS01000002.1"/>
</dbReference>
<feature type="signal peptide" evidence="14">
    <location>
        <begin position="1"/>
        <end position="20"/>
    </location>
</feature>
<accession>A0A7K1XZ37</accession>